<dbReference type="EMBL" id="NFHO01000002">
    <property type="protein sequence ID" value="OUN44043.1"/>
    <property type="molecule type" value="Genomic_DNA"/>
</dbReference>
<protein>
    <submittedName>
        <fullName evidence="3">Damage-inducible protein</fullName>
    </submittedName>
</protein>
<name>A0A1Y3U5K0_9ACTN</name>
<gene>
    <name evidence="3" type="ORF">B5G21_01825</name>
</gene>
<dbReference type="NCBIfam" id="TIGR02384">
    <property type="entry name" value="RelB_DinJ"/>
    <property type="match status" value="1"/>
</dbReference>
<sequence>MARIASISMRVNPQIKAQAESIYGSLGMTLTEAINIFLHKSILEGGLPFDVRQPRYNSETEAAMREARDILAGKVPAESYDSASTMFTALNE</sequence>
<keyword evidence="2" id="KW-1277">Toxin-antitoxin system</keyword>
<evidence type="ECO:0000256" key="2">
    <source>
        <dbReference type="ARBA" id="ARBA00022649"/>
    </source>
</evidence>
<reference evidence="4" key="1">
    <citation type="submission" date="2017-04" db="EMBL/GenBank/DDBJ databases">
        <title>Function of individual gut microbiota members based on whole genome sequencing of pure cultures obtained from chicken caecum.</title>
        <authorList>
            <person name="Medvecky M."/>
            <person name="Cejkova D."/>
            <person name="Polansky O."/>
            <person name="Karasova D."/>
            <person name="Kubasova T."/>
            <person name="Cizek A."/>
            <person name="Rychlik I."/>
        </authorList>
    </citation>
    <scope>NUCLEOTIDE SEQUENCE [LARGE SCALE GENOMIC DNA]</scope>
    <source>
        <strain evidence="4">An70</strain>
    </source>
</reference>
<dbReference type="PANTHER" id="PTHR38781">
    <property type="entry name" value="ANTITOXIN DINJ-RELATED"/>
    <property type="match status" value="1"/>
</dbReference>
<evidence type="ECO:0000256" key="1">
    <source>
        <dbReference type="ARBA" id="ARBA00010562"/>
    </source>
</evidence>
<dbReference type="AlphaFoldDB" id="A0A1Y3U5K0"/>
<comment type="caution">
    <text evidence="3">The sequence shown here is derived from an EMBL/GenBank/DDBJ whole genome shotgun (WGS) entry which is preliminary data.</text>
</comment>
<dbReference type="STRING" id="1118060.GCA_000311845_01782"/>
<evidence type="ECO:0000313" key="4">
    <source>
        <dbReference type="Proteomes" id="UP000196560"/>
    </source>
</evidence>
<dbReference type="InterPro" id="IPR007337">
    <property type="entry name" value="RelB/DinJ"/>
</dbReference>
<dbReference type="Proteomes" id="UP000196560">
    <property type="component" value="Unassembled WGS sequence"/>
</dbReference>
<dbReference type="InterPro" id="IPR013321">
    <property type="entry name" value="Arc_rbn_hlx_hlx"/>
</dbReference>
<proteinExistence type="inferred from homology"/>
<organism evidence="3 4">
    <name type="scientific">Enorma massiliensis</name>
    <dbReference type="NCBI Taxonomy" id="1472761"/>
    <lineage>
        <taxon>Bacteria</taxon>
        <taxon>Bacillati</taxon>
        <taxon>Actinomycetota</taxon>
        <taxon>Coriobacteriia</taxon>
        <taxon>Coriobacteriales</taxon>
        <taxon>Coriobacteriaceae</taxon>
        <taxon>Enorma</taxon>
    </lineage>
</organism>
<evidence type="ECO:0000313" key="3">
    <source>
        <dbReference type="EMBL" id="OUN44043.1"/>
    </source>
</evidence>
<dbReference type="GO" id="GO:0006351">
    <property type="term" value="P:DNA-templated transcription"/>
    <property type="evidence" value="ECO:0007669"/>
    <property type="project" value="TreeGrafter"/>
</dbReference>
<dbReference type="GO" id="GO:0006355">
    <property type="term" value="P:regulation of DNA-templated transcription"/>
    <property type="evidence" value="ECO:0007669"/>
    <property type="project" value="InterPro"/>
</dbReference>
<dbReference type="RefSeq" id="WP_087185801.1">
    <property type="nucleotide sequence ID" value="NZ_NFHO01000002.1"/>
</dbReference>
<dbReference type="PANTHER" id="PTHR38781:SF1">
    <property type="entry name" value="ANTITOXIN DINJ-RELATED"/>
    <property type="match status" value="1"/>
</dbReference>
<accession>A0A1Y3U5K0</accession>
<dbReference type="Gene3D" id="1.10.1220.10">
    <property type="entry name" value="Met repressor-like"/>
    <property type="match status" value="1"/>
</dbReference>
<keyword evidence="4" id="KW-1185">Reference proteome</keyword>
<dbReference type="Pfam" id="PF04221">
    <property type="entry name" value="RelB"/>
    <property type="match status" value="1"/>
</dbReference>
<comment type="similarity">
    <text evidence="1">Belongs to the RelB/DinJ antitoxin family.</text>
</comment>